<keyword evidence="2" id="KW-0479">Metal-binding</keyword>
<feature type="domain" description="C2H2-type" evidence="9">
    <location>
        <begin position="366"/>
        <end position="393"/>
    </location>
</feature>
<dbReference type="PANTHER" id="PTHR24381:SF390">
    <property type="entry name" value="ZINC FINGER PROTEIN 37 HOMOLOG"/>
    <property type="match status" value="1"/>
</dbReference>
<dbReference type="EMBL" id="JANPWB010000002">
    <property type="protein sequence ID" value="KAJ1204757.1"/>
    <property type="molecule type" value="Genomic_DNA"/>
</dbReference>
<dbReference type="SMART" id="SM00355">
    <property type="entry name" value="ZnF_C2H2"/>
    <property type="match status" value="2"/>
</dbReference>
<keyword evidence="12" id="KW-1185">Reference proteome</keyword>
<protein>
    <submittedName>
        <fullName evidence="11">Uncharacterized protein</fullName>
    </submittedName>
</protein>
<evidence type="ECO:0000256" key="6">
    <source>
        <dbReference type="ARBA" id="ARBA00023125"/>
    </source>
</evidence>
<dbReference type="GO" id="GO:0000981">
    <property type="term" value="F:DNA-binding transcription factor activity, RNA polymerase II-specific"/>
    <property type="evidence" value="ECO:0007669"/>
    <property type="project" value="TreeGrafter"/>
</dbReference>
<keyword evidence="4 8" id="KW-0863">Zinc-finger</keyword>
<dbReference type="Gene3D" id="3.30.160.60">
    <property type="entry name" value="Classic Zinc Finger"/>
    <property type="match status" value="2"/>
</dbReference>
<evidence type="ECO:0000313" key="12">
    <source>
        <dbReference type="Proteomes" id="UP001066276"/>
    </source>
</evidence>
<dbReference type="InterPro" id="IPR001909">
    <property type="entry name" value="KRAB"/>
</dbReference>
<dbReference type="PROSITE" id="PS50157">
    <property type="entry name" value="ZINC_FINGER_C2H2_2"/>
    <property type="match status" value="2"/>
</dbReference>
<dbReference type="FunFam" id="3.30.160.60:FF:002343">
    <property type="entry name" value="Zinc finger protein 33A"/>
    <property type="match status" value="1"/>
</dbReference>
<dbReference type="FunFam" id="3.30.160.60:FF:001119">
    <property type="entry name" value="zinc finger protein 408"/>
    <property type="match status" value="1"/>
</dbReference>
<dbReference type="SMART" id="SM00349">
    <property type="entry name" value="KRAB"/>
    <property type="match status" value="1"/>
</dbReference>
<dbReference type="GO" id="GO:0005634">
    <property type="term" value="C:nucleus"/>
    <property type="evidence" value="ECO:0007669"/>
    <property type="project" value="UniProtKB-SubCell"/>
</dbReference>
<dbReference type="Gene3D" id="6.10.140.140">
    <property type="match status" value="1"/>
</dbReference>
<dbReference type="PROSITE" id="PS00028">
    <property type="entry name" value="ZINC_FINGER_C2H2_1"/>
    <property type="match status" value="2"/>
</dbReference>
<dbReference type="Proteomes" id="UP001066276">
    <property type="component" value="Chromosome 1_2"/>
</dbReference>
<evidence type="ECO:0000256" key="4">
    <source>
        <dbReference type="ARBA" id="ARBA00022771"/>
    </source>
</evidence>
<dbReference type="Pfam" id="PF01352">
    <property type="entry name" value="KRAB"/>
    <property type="match status" value="1"/>
</dbReference>
<name>A0AAV7VTF4_PLEWA</name>
<feature type="domain" description="KRAB" evidence="10">
    <location>
        <begin position="11"/>
        <end position="84"/>
    </location>
</feature>
<evidence type="ECO:0000259" key="10">
    <source>
        <dbReference type="PROSITE" id="PS50805"/>
    </source>
</evidence>
<keyword evidence="6" id="KW-0238">DNA-binding</keyword>
<organism evidence="11 12">
    <name type="scientific">Pleurodeles waltl</name>
    <name type="common">Iberian ribbed newt</name>
    <dbReference type="NCBI Taxonomy" id="8319"/>
    <lineage>
        <taxon>Eukaryota</taxon>
        <taxon>Metazoa</taxon>
        <taxon>Chordata</taxon>
        <taxon>Craniata</taxon>
        <taxon>Vertebrata</taxon>
        <taxon>Euteleostomi</taxon>
        <taxon>Amphibia</taxon>
        <taxon>Batrachia</taxon>
        <taxon>Caudata</taxon>
        <taxon>Salamandroidea</taxon>
        <taxon>Salamandridae</taxon>
        <taxon>Pleurodelinae</taxon>
        <taxon>Pleurodeles</taxon>
    </lineage>
</organism>
<evidence type="ECO:0000256" key="2">
    <source>
        <dbReference type="ARBA" id="ARBA00022723"/>
    </source>
</evidence>
<evidence type="ECO:0000256" key="1">
    <source>
        <dbReference type="ARBA" id="ARBA00004123"/>
    </source>
</evidence>
<dbReference type="SUPFAM" id="SSF57667">
    <property type="entry name" value="beta-beta-alpha zinc fingers"/>
    <property type="match status" value="1"/>
</dbReference>
<evidence type="ECO:0000313" key="11">
    <source>
        <dbReference type="EMBL" id="KAJ1204757.1"/>
    </source>
</evidence>
<evidence type="ECO:0000259" key="9">
    <source>
        <dbReference type="PROSITE" id="PS50157"/>
    </source>
</evidence>
<evidence type="ECO:0000256" key="7">
    <source>
        <dbReference type="ARBA" id="ARBA00023242"/>
    </source>
</evidence>
<dbReference type="SUPFAM" id="SSF109640">
    <property type="entry name" value="KRAB domain (Kruppel-associated box)"/>
    <property type="match status" value="1"/>
</dbReference>
<gene>
    <name evidence="11" type="ORF">NDU88_000195</name>
</gene>
<evidence type="ECO:0000256" key="5">
    <source>
        <dbReference type="ARBA" id="ARBA00022833"/>
    </source>
</evidence>
<dbReference type="InterPro" id="IPR013087">
    <property type="entry name" value="Znf_C2H2_type"/>
</dbReference>
<keyword evidence="5" id="KW-0862">Zinc</keyword>
<comment type="caution">
    <text evidence="11">The sequence shown here is derived from an EMBL/GenBank/DDBJ whole genome shotgun (WGS) entry which is preliminary data.</text>
</comment>
<dbReference type="PANTHER" id="PTHR24381">
    <property type="entry name" value="ZINC FINGER PROTEIN"/>
    <property type="match status" value="1"/>
</dbReference>
<comment type="subcellular location">
    <subcellularLocation>
        <location evidence="1">Nucleus</location>
    </subcellularLocation>
</comment>
<evidence type="ECO:0000256" key="3">
    <source>
        <dbReference type="ARBA" id="ARBA00022737"/>
    </source>
</evidence>
<keyword evidence="7" id="KW-0539">Nucleus</keyword>
<evidence type="ECO:0000256" key="8">
    <source>
        <dbReference type="PROSITE-ProRule" id="PRU00042"/>
    </source>
</evidence>
<dbReference type="InterPro" id="IPR036236">
    <property type="entry name" value="Znf_C2H2_sf"/>
</dbReference>
<keyword evidence="3" id="KW-0677">Repeat</keyword>
<sequence>MSQQDTYRAPVTFQDVVAYFSEEEWKLLHEWQKDLYENVIKEIQEAWNSLGPRIATFIFSLRPKMKEGQFPTDYHIIKIDDNTCSSESQNEDAVLRKENVFESILLDHHAAELGGSLTPFDAAENGVNPSVVSFKIKEEGEPCPLGYQDSESIESIDQPTEHKDITQVMPFIMKEDGLTYTVDHQDLDYRKNIIVPTNDCTMRKKGKYTRRAQVHKAPLRKGKTKACQSSEKETHSGRLLWLENSLDLEVGKTTQCDSSFMNEAHSSLYQAIGNEHLSDMRKTKYTKCRQNVRQYRSTICEQNISFKVLPTENSGSNSQPGETNKLGHKRTAIAEKRYTCFKCHKRFSQMASLIRHQKTHSEEKPYKCTKCEKSFNRNDNLIRHQRSHMRDYQPTEIQGPAV</sequence>
<dbReference type="InterPro" id="IPR036051">
    <property type="entry name" value="KRAB_dom_sf"/>
</dbReference>
<dbReference type="Pfam" id="PF00096">
    <property type="entry name" value="zf-C2H2"/>
    <property type="match status" value="2"/>
</dbReference>
<dbReference type="GO" id="GO:0008270">
    <property type="term" value="F:zinc ion binding"/>
    <property type="evidence" value="ECO:0007669"/>
    <property type="project" value="UniProtKB-KW"/>
</dbReference>
<dbReference type="CDD" id="cd07765">
    <property type="entry name" value="KRAB_A-box"/>
    <property type="match status" value="1"/>
</dbReference>
<dbReference type="AlphaFoldDB" id="A0AAV7VTF4"/>
<dbReference type="PROSITE" id="PS50805">
    <property type="entry name" value="KRAB"/>
    <property type="match status" value="1"/>
</dbReference>
<proteinExistence type="predicted"/>
<accession>A0AAV7VTF4</accession>
<reference evidence="11" key="1">
    <citation type="journal article" date="2022" name="bioRxiv">
        <title>Sequencing and chromosome-scale assembly of the giantPleurodeles waltlgenome.</title>
        <authorList>
            <person name="Brown T."/>
            <person name="Elewa A."/>
            <person name="Iarovenko S."/>
            <person name="Subramanian E."/>
            <person name="Araus A.J."/>
            <person name="Petzold A."/>
            <person name="Susuki M."/>
            <person name="Suzuki K.-i.T."/>
            <person name="Hayashi T."/>
            <person name="Toyoda A."/>
            <person name="Oliveira C."/>
            <person name="Osipova E."/>
            <person name="Leigh N.D."/>
            <person name="Simon A."/>
            <person name="Yun M.H."/>
        </authorList>
    </citation>
    <scope>NUCLEOTIDE SEQUENCE</scope>
    <source>
        <strain evidence="11">20211129_DDA</strain>
        <tissue evidence="11">Liver</tissue>
    </source>
</reference>
<feature type="domain" description="C2H2-type" evidence="9">
    <location>
        <begin position="338"/>
        <end position="365"/>
    </location>
</feature>
<dbReference type="GO" id="GO:0000977">
    <property type="term" value="F:RNA polymerase II transcription regulatory region sequence-specific DNA binding"/>
    <property type="evidence" value="ECO:0007669"/>
    <property type="project" value="TreeGrafter"/>
</dbReference>